<name>A0A1M5HFF2_9BACE</name>
<dbReference type="Proteomes" id="UP000184509">
    <property type="component" value="Unassembled WGS sequence"/>
</dbReference>
<evidence type="ECO:0000313" key="1">
    <source>
        <dbReference type="EMBL" id="SHG14686.1"/>
    </source>
</evidence>
<accession>A0A1M5HFF2</accession>
<organism evidence="1 2">
    <name type="scientific">Bacteroides luti</name>
    <dbReference type="NCBI Taxonomy" id="1297750"/>
    <lineage>
        <taxon>Bacteria</taxon>
        <taxon>Pseudomonadati</taxon>
        <taxon>Bacteroidota</taxon>
        <taxon>Bacteroidia</taxon>
        <taxon>Bacteroidales</taxon>
        <taxon>Bacteroidaceae</taxon>
        <taxon>Bacteroides</taxon>
    </lineage>
</organism>
<keyword evidence="2" id="KW-1185">Reference proteome</keyword>
<sequence>MCIKKIMHIALKVLFIMDSKSCRIYTNTDLPLVYIKVTYKEEFLRQAK</sequence>
<evidence type="ECO:0000313" key="2">
    <source>
        <dbReference type="Proteomes" id="UP000184509"/>
    </source>
</evidence>
<dbReference type="STRING" id="1297750.SAMN05444405_1273"/>
<gene>
    <name evidence="1" type="ORF">SAMN05444405_1273</name>
</gene>
<dbReference type="EMBL" id="FQTV01000027">
    <property type="protein sequence ID" value="SHG14686.1"/>
    <property type="molecule type" value="Genomic_DNA"/>
</dbReference>
<reference evidence="1 2" key="1">
    <citation type="submission" date="2016-11" db="EMBL/GenBank/DDBJ databases">
        <authorList>
            <person name="Jaros S."/>
            <person name="Januszkiewicz K."/>
            <person name="Wedrychowicz H."/>
        </authorList>
    </citation>
    <scope>NUCLEOTIDE SEQUENCE [LARGE SCALE GENOMIC DNA]</scope>
    <source>
        <strain evidence="1 2">DSM 26991</strain>
    </source>
</reference>
<protein>
    <submittedName>
        <fullName evidence="1">Uncharacterized protein</fullName>
    </submittedName>
</protein>
<dbReference type="AlphaFoldDB" id="A0A1M5HFF2"/>
<proteinExistence type="predicted"/>